<gene>
    <name evidence="3" type="ORF">SD72_10735</name>
</gene>
<evidence type="ECO:0000313" key="3">
    <source>
        <dbReference type="EMBL" id="KIP52148.1"/>
    </source>
</evidence>
<keyword evidence="1" id="KW-0597">Phosphoprotein</keyword>
<dbReference type="InterPro" id="IPR008984">
    <property type="entry name" value="SMAD_FHA_dom_sf"/>
</dbReference>
<dbReference type="AlphaFoldDB" id="A0A0D0IRR7"/>
<evidence type="ECO:0000313" key="4">
    <source>
        <dbReference type="Proteomes" id="UP000032120"/>
    </source>
</evidence>
<dbReference type="Pfam" id="PF00498">
    <property type="entry name" value="FHA"/>
    <property type="match status" value="1"/>
</dbReference>
<organism evidence="3 4">
    <name type="scientific">Leucobacter komagatae</name>
    <dbReference type="NCBI Taxonomy" id="55969"/>
    <lineage>
        <taxon>Bacteria</taxon>
        <taxon>Bacillati</taxon>
        <taxon>Actinomycetota</taxon>
        <taxon>Actinomycetes</taxon>
        <taxon>Micrococcales</taxon>
        <taxon>Microbacteriaceae</taxon>
        <taxon>Leucobacter</taxon>
    </lineage>
</organism>
<evidence type="ECO:0000259" key="2">
    <source>
        <dbReference type="PROSITE" id="PS50006"/>
    </source>
</evidence>
<keyword evidence="4" id="KW-1185">Reference proteome</keyword>
<dbReference type="Gene3D" id="2.60.200.20">
    <property type="match status" value="1"/>
</dbReference>
<protein>
    <recommendedName>
        <fullName evidence="2">FHA domain-containing protein</fullName>
    </recommendedName>
</protein>
<accession>A0A0D0IRR7</accession>
<dbReference type="CDD" id="cd00060">
    <property type="entry name" value="FHA"/>
    <property type="match status" value="1"/>
</dbReference>
<reference evidence="3 4" key="1">
    <citation type="submission" date="2015-01" db="EMBL/GenBank/DDBJ databases">
        <title>Draft genome sequence of Leucobacter komagatae strain VKM ST2845.</title>
        <authorList>
            <person name="Karlyshev A.V."/>
            <person name="Kudryashova E.B."/>
        </authorList>
    </citation>
    <scope>NUCLEOTIDE SEQUENCE [LARGE SCALE GENOMIC DNA]</scope>
    <source>
        <strain evidence="3 4">VKM ST2845</strain>
    </source>
</reference>
<dbReference type="SUPFAM" id="SSF49879">
    <property type="entry name" value="SMAD/FHA domain"/>
    <property type="match status" value="1"/>
</dbReference>
<sequence>MVKFDDPQRVLSRNHFEFGLTSNNEFWVADLGAANGTYVVARGAQRLLAAHERTRLLHGDQLLFGEVAMRLHIMQAQQAPTRRP</sequence>
<name>A0A0D0IRR7_9MICO</name>
<proteinExistence type="predicted"/>
<dbReference type="Proteomes" id="UP000032120">
    <property type="component" value="Unassembled WGS sequence"/>
</dbReference>
<dbReference type="PROSITE" id="PS50006">
    <property type="entry name" value="FHA_DOMAIN"/>
    <property type="match status" value="1"/>
</dbReference>
<feature type="domain" description="FHA" evidence="2">
    <location>
        <begin position="1"/>
        <end position="39"/>
    </location>
</feature>
<dbReference type="InterPro" id="IPR000253">
    <property type="entry name" value="FHA_dom"/>
</dbReference>
<evidence type="ECO:0000256" key="1">
    <source>
        <dbReference type="ARBA" id="ARBA00022553"/>
    </source>
</evidence>
<comment type="caution">
    <text evidence="3">The sequence shown here is derived from an EMBL/GenBank/DDBJ whole genome shotgun (WGS) entry which is preliminary data.</text>
</comment>
<dbReference type="EMBL" id="JXSQ01000014">
    <property type="protein sequence ID" value="KIP52148.1"/>
    <property type="molecule type" value="Genomic_DNA"/>
</dbReference>